<keyword evidence="1 5" id="KW-0328">Glycosyltransferase</keyword>
<evidence type="ECO:0000259" key="4">
    <source>
        <dbReference type="Pfam" id="PF13579"/>
    </source>
</evidence>
<dbReference type="EMBL" id="UGQM01000001">
    <property type="protein sequence ID" value="STZ45728.1"/>
    <property type="molecule type" value="Genomic_DNA"/>
</dbReference>
<dbReference type="InterPro" id="IPR001296">
    <property type="entry name" value="Glyco_trans_1"/>
</dbReference>
<organism evidence="5 6">
    <name type="scientific">Mycolicibacterium gilvum</name>
    <dbReference type="NCBI Taxonomy" id="1804"/>
    <lineage>
        <taxon>Bacteria</taxon>
        <taxon>Bacillati</taxon>
        <taxon>Actinomycetota</taxon>
        <taxon>Actinomycetes</taxon>
        <taxon>Mycobacteriales</taxon>
        <taxon>Mycobacteriaceae</taxon>
        <taxon>Mycolicibacterium</taxon>
    </lineage>
</organism>
<dbReference type="GO" id="GO:0004373">
    <property type="term" value="F:alpha-1,4-glucan glucosyltransferase (UDP-glucose donor) activity"/>
    <property type="evidence" value="ECO:0007669"/>
    <property type="project" value="UniProtKB-EC"/>
</dbReference>
<evidence type="ECO:0000313" key="5">
    <source>
        <dbReference type="EMBL" id="STZ45728.1"/>
    </source>
</evidence>
<evidence type="ECO:0000256" key="2">
    <source>
        <dbReference type="ARBA" id="ARBA00022679"/>
    </source>
</evidence>
<sequence>MKFAFLTELYFPHVGGQEVFFQELAEAMVRRGHQVDVHCIGHEPGLPSDEMINGVRVLRHTNRGRYMSPKIAALRRDWTDITKFSADVRRMAARGEHDFILMNQWPLMHIPALPGKIRARSAVHWCEIREDRLFRLLQSQLPKWVGMNFAVSEAVAIAIRSQSGRDCGVLPSGIVAARYRSTPRAERSGILYVGRLAPHKNLTLLVDAFALAADRGFPGDLVIAGNGPAREEIVSYAAQSPVASRIRVLGSVDEAEKIELLAHSALLGMPSRREGFPRVIAEAMASGTPVVTADFSENGGRDVVRQYGSGIVCGTEPADFADAMVAATAKDDWEGFSEAGLRGATSLDWNQVAETLEKHACSVAGHR</sequence>
<dbReference type="PANTHER" id="PTHR12526:SF510">
    <property type="entry name" value="D-INOSITOL 3-PHOSPHATE GLYCOSYLTRANSFERASE"/>
    <property type="match status" value="1"/>
</dbReference>
<dbReference type="CDD" id="cd03801">
    <property type="entry name" value="GT4_PimA-like"/>
    <property type="match status" value="1"/>
</dbReference>
<gene>
    <name evidence="5" type="ORF">NCTC10742_04989</name>
</gene>
<dbReference type="AlphaFoldDB" id="A0A378SUF2"/>
<dbReference type="EC" id="2.4.1.11" evidence="5"/>
<dbReference type="RefSeq" id="WP_115328430.1">
    <property type="nucleotide sequence ID" value="NZ_UGQM01000001.1"/>
</dbReference>
<proteinExistence type="predicted"/>
<dbReference type="Pfam" id="PF00534">
    <property type="entry name" value="Glycos_transf_1"/>
    <property type="match status" value="1"/>
</dbReference>
<dbReference type="SUPFAM" id="SSF53756">
    <property type="entry name" value="UDP-Glycosyltransferase/glycogen phosphorylase"/>
    <property type="match status" value="1"/>
</dbReference>
<dbReference type="Pfam" id="PF13579">
    <property type="entry name" value="Glyco_trans_4_4"/>
    <property type="match status" value="1"/>
</dbReference>
<keyword evidence="2 5" id="KW-0808">Transferase</keyword>
<dbReference type="Gene3D" id="3.40.50.2000">
    <property type="entry name" value="Glycogen Phosphorylase B"/>
    <property type="match status" value="2"/>
</dbReference>
<name>A0A378SUF2_9MYCO</name>
<feature type="domain" description="Glycosyltransferase subfamily 4-like N-terminal" evidence="4">
    <location>
        <begin position="15"/>
        <end position="148"/>
    </location>
</feature>
<dbReference type="InterPro" id="IPR028098">
    <property type="entry name" value="Glyco_trans_4-like_N"/>
</dbReference>
<dbReference type="PANTHER" id="PTHR12526">
    <property type="entry name" value="GLYCOSYLTRANSFERASE"/>
    <property type="match status" value="1"/>
</dbReference>
<evidence type="ECO:0000256" key="1">
    <source>
        <dbReference type="ARBA" id="ARBA00022676"/>
    </source>
</evidence>
<dbReference type="Proteomes" id="UP000254291">
    <property type="component" value="Unassembled WGS sequence"/>
</dbReference>
<evidence type="ECO:0000313" key="6">
    <source>
        <dbReference type="Proteomes" id="UP000254291"/>
    </source>
</evidence>
<feature type="domain" description="Glycosyl transferase family 1" evidence="3">
    <location>
        <begin position="187"/>
        <end position="324"/>
    </location>
</feature>
<accession>A0A378SUF2</accession>
<protein>
    <submittedName>
        <fullName evidence="5">Glycosyltransferase</fullName>
        <ecNumber evidence="5">2.4.1.11</ecNumber>
    </submittedName>
</protein>
<evidence type="ECO:0000259" key="3">
    <source>
        <dbReference type="Pfam" id="PF00534"/>
    </source>
</evidence>
<reference evidence="5 6" key="1">
    <citation type="submission" date="2018-06" db="EMBL/GenBank/DDBJ databases">
        <authorList>
            <consortium name="Pathogen Informatics"/>
            <person name="Doyle S."/>
        </authorList>
    </citation>
    <scope>NUCLEOTIDE SEQUENCE [LARGE SCALE GENOMIC DNA]</scope>
    <source>
        <strain evidence="5 6">NCTC10742</strain>
    </source>
</reference>